<accession>A0A0K1H092</accession>
<name>A0A0K1H092_9BETA</name>
<gene>
    <name evidence="1" type="primary">Cy134</name>
</gene>
<sequence length="79" mass="8681">MGIADHQFLQREGPKGRVIALAQPMCTVGDAPSRTGFLKYHHATVVAHGIGLTEAVVAEHYMENLAVVVRVDIDQHIHR</sequence>
<protein>
    <submittedName>
        <fullName evidence="1">Uncharacterized protein</fullName>
    </submittedName>
</protein>
<organism evidence="1 2">
    <name type="scientific">Cynomolgus macaque cytomegalovirus strain Mauritius</name>
    <dbReference type="NCBI Taxonomy" id="1690255"/>
    <lineage>
        <taxon>Viruses</taxon>
        <taxon>Duplodnaviria</taxon>
        <taxon>Heunggongvirae</taxon>
        <taxon>Peploviricota</taxon>
        <taxon>Herviviricetes</taxon>
        <taxon>Herpesvirales</taxon>
        <taxon>Orthoherpesviridae</taxon>
        <taxon>Betaherpesvirinae</taxon>
        <taxon>Cytomegalovirus</taxon>
        <taxon>Cytomegalovirus macacinebeta3</taxon>
    </lineage>
</organism>
<reference evidence="1 2" key="1">
    <citation type="journal article" date="2016" name="BMC Genomics">
        <title>A novel strain of cynomolgus macaque cytomegalovirus: implications for host-virus co-evolution.</title>
        <authorList>
            <person name="Russell J.N."/>
            <person name="Marsh A.K."/>
            <person name="Willer D.O."/>
            <person name="Ambagala A.P."/>
            <person name="Dzamba M."/>
            <person name="Chan J.K."/>
            <person name="Pilon R."/>
            <person name="Fournier J."/>
            <person name="Brudno M."/>
            <person name="Antony J.M."/>
            <person name="Sandstrom P."/>
            <person name="Evans B.J."/>
            <person name="MacDonald K.S."/>
        </authorList>
    </citation>
    <scope>NUCLEOTIDE SEQUENCE [LARGE SCALE GENOMIC DNA]</scope>
    <source>
        <strain evidence="1">Mauritius</strain>
    </source>
</reference>
<dbReference type="EMBL" id="KP796148">
    <property type="protein sequence ID" value="AKT72887.1"/>
    <property type="molecule type" value="Genomic_DNA"/>
</dbReference>
<proteinExistence type="predicted"/>
<evidence type="ECO:0000313" key="1">
    <source>
        <dbReference type="EMBL" id="AKT72887.1"/>
    </source>
</evidence>
<dbReference type="Proteomes" id="UP000118435">
    <property type="component" value="Segment"/>
</dbReference>
<evidence type="ECO:0000313" key="2">
    <source>
        <dbReference type="Proteomes" id="UP000118435"/>
    </source>
</evidence>